<keyword evidence="2" id="KW-1185">Reference proteome</keyword>
<feature type="non-terminal residue" evidence="1">
    <location>
        <position position="77"/>
    </location>
</feature>
<evidence type="ECO:0000313" key="1">
    <source>
        <dbReference type="EMBL" id="GMS78087.1"/>
    </source>
</evidence>
<feature type="non-terminal residue" evidence="1">
    <location>
        <position position="1"/>
    </location>
</feature>
<dbReference type="Proteomes" id="UP001432027">
    <property type="component" value="Unassembled WGS sequence"/>
</dbReference>
<dbReference type="AlphaFoldDB" id="A0AAV5S645"/>
<organism evidence="1 2">
    <name type="scientific">Pristionchus entomophagus</name>
    <dbReference type="NCBI Taxonomy" id="358040"/>
    <lineage>
        <taxon>Eukaryota</taxon>
        <taxon>Metazoa</taxon>
        <taxon>Ecdysozoa</taxon>
        <taxon>Nematoda</taxon>
        <taxon>Chromadorea</taxon>
        <taxon>Rhabditida</taxon>
        <taxon>Rhabditina</taxon>
        <taxon>Diplogasteromorpha</taxon>
        <taxon>Diplogasteroidea</taxon>
        <taxon>Neodiplogasteridae</taxon>
        <taxon>Pristionchus</taxon>
    </lineage>
</organism>
<dbReference type="EMBL" id="BTSX01000001">
    <property type="protein sequence ID" value="GMS78087.1"/>
    <property type="molecule type" value="Genomic_DNA"/>
</dbReference>
<comment type="caution">
    <text evidence="1">The sequence shown here is derived from an EMBL/GenBank/DDBJ whole genome shotgun (WGS) entry which is preliminary data.</text>
</comment>
<evidence type="ECO:0000313" key="2">
    <source>
        <dbReference type="Proteomes" id="UP001432027"/>
    </source>
</evidence>
<protein>
    <submittedName>
        <fullName evidence="1">Uncharacterized protein</fullName>
    </submittedName>
</protein>
<name>A0AAV5S645_9BILA</name>
<gene>
    <name evidence="1" type="ORF">PENTCL1PPCAC_262</name>
</gene>
<accession>A0AAV5S645</accession>
<sequence length="77" mass="9010">LVELPTALTKLYAIDDNKSLTWRPETEQISTVFSSLTTPQAKKLLREFSTMEEYKISTLVWGNWSYQANQDLEYIYT</sequence>
<proteinExistence type="predicted"/>
<reference evidence="1" key="1">
    <citation type="submission" date="2023-10" db="EMBL/GenBank/DDBJ databases">
        <title>Genome assembly of Pristionchus species.</title>
        <authorList>
            <person name="Yoshida K."/>
            <person name="Sommer R.J."/>
        </authorList>
    </citation>
    <scope>NUCLEOTIDE SEQUENCE</scope>
    <source>
        <strain evidence="1">RS0144</strain>
    </source>
</reference>